<dbReference type="InterPro" id="IPR002035">
    <property type="entry name" value="VWF_A"/>
</dbReference>
<proteinExistence type="predicted"/>
<evidence type="ECO:0008006" key="6">
    <source>
        <dbReference type="Google" id="ProtNLM"/>
    </source>
</evidence>
<feature type="domain" description="VWFA" evidence="2">
    <location>
        <begin position="19"/>
        <end position="120"/>
    </location>
</feature>
<dbReference type="SUPFAM" id="SSF53300">
    <property type="entry name" value="vWA-like"/>
    <property type="match status" value="1"/>
</dbReference>
<evidence type="ECO:0000259" key="3">
    <source>
        <dbReference type="Pfam" id="PF15057"/>
    </source>
</evidence>
<dbReference type="Pfam" id="PF13768">
    <property type="entry name" value="VWA_3"/>
    <property type="match status" value="2"/>
</dbReference>
<sequence length="1060" mass="120198">MDWLTSKSRQVFGVIVEQSITIVLDFGGMLEEELDLCRDALIMVLKEQVAYIAKFNIIWASQEPVKWQENAVPVTAQSIAAAISWLEKWPFELPPSQAGCLDALLEAGKDITIESIYYFVVGDIPEKSKELLLQRALEIPHPICTVSFNARGEGTIALLKDLSAKTHSRFHAFAERTECVEFPTFPVKDGDSVITWNSRKLKGKLPPGAEVREDVFLIWREMEEASSTLAQIQRLVIEPPKTDVATTDHGANGSNPEDAWDSETWLQKYGLKAQKLSFYDVIADCSFRHADGIVDIKAKPENESVQTSAETNKKTVHAKYCSRFVHAPWKDGSLVHVCITKEKYTWYSERVHAVLAQIQRRIKWLQDGSQVLFGKVHSDCVYILIDTSHSMKGKLDLVKNKIIQLIQEQLKYKRKFNFVQFDAQAVAWREKLVEINEDNLKAAQAWVRDIKNEDVTLLIKEMEQGRSDLEKVQDLYSESLVMDWWYNAEKDGDKHQREICSMISTPEKCAKPHSDVESARMSKAPEDRSDQKIQKKKVLHAEPTKTSLLRSRLSTLKSSTCREGKDGLSSSSCWNTPEKGVLLTNEFPDDKMIEIATQEISQVHDQDSLEMSSADWLEIHGLAAKKLTIMDALSVTAVPHSPTYVPILDKHVVSKVFDEVFPVAHVCNGTNKMTLINPQGVKLDIYKQKVEQAIKSYEKRLNKIVWRALSQEEKKKLDANKPMRYLENKAALNKALERLNWPISLKELSVLENEILAGKMYVQQAMELQEAAKKENYVSKTMEEQQKIQGAPTKKNKPKKLDPLKGQKVIARCDENGFYFPGVVKKCVSPTHALVGFRYGDTKVVPVSFITPIGGAMPCPLLQVGDYVFAKIVIPKGFDFYVPAIVIALPNQDVAEDKLYTVLKCNNRREFCPRSALIKISQNKYALSCSHIKSPPIQEDSKVEDMDTKNSTLLIRPIKEVDTGDLQELKKENPRRKKKKAARRLPLQEMESPDSDDSSHGNMSRESYPERHPKPKVGGEQHHFFLEHAETSLKDSVHEITPPFPGQFKPQYSKTSSPLK</sequence>
<dbReference type="PANTHER" id="PTHR46785">
    <property type="entry name" value="VON WILLEBRAND FACTOR A DOMAIN-CONTAINING PROTEIN 3B"/>
    <property type="match status" value="1"/>
</dbReference>
<protein>
    <recommendedName>
        <fullName evidence="6">von Willebrand factor A domain containing 3B</fullName>
    </recommendedName>
</protein>
<reference evidence="4" key="1">
    <citation type="submission" date="2025-08" db="UniProtKB">
        <authorList>
            <consortium name="Ensembl"/>
        </authorList>
    </citation>
    <scope>IDENTIFICATION</scope>
</reference>
<name>A0A8D1WMP5_PIG</name>
<feature type="domain" description="VWFA" evidence="2">
    <location>
        <begin position="381"/>
        <end position="452"/>
    </location>
</feature>
<evidence type="ECO:0000313" key="4">
    <source>
        <dbReference type="Ensembl" id="ENSSSCP00060041732.1"/>
    </source>
</evidence>
<dbReference type="InterPro" id="IPR032770">
    <property type="entry name" value="DUF4537"/>
</dbReference>
<dbReference type="Pfam" id="PF15057">
    <property type="entry name" value="DUF4537"/>
    <property type="match status" value="1"/>
</dbReference>
<feature type="region of interest" description="Disordered" evidence="1">
    <location>
        <begin position="510"/>
        <end position="533"/>
    </location>
</feature>
<dbReference type="PANTHER" id="PTHR46785:SF1">
    <property type="entry name" value="VON WILLEBRAND FACTOR A DOMAIN-CONTAINING PROTEIN 3B"/>
    <property type="match status" value="1"/>
</dbReference>
<dbReference type="Proteomes" id="UP000694723">
    <property type="component" value="Unplaced"/>
</dbReference>
<evidence type="ECO:0000256" key="1">
    <source>
        <dbReference type="SAM" id="MobiDB-lite"/>
    </source>
</evidence>
<evidence type="ECO:0000259" key="2">
    <source>
        <dbReference type="Pfam" id="PF13768"/>
    </source>
</evidence>
<feature type="compositionally biased region" description="Polar residues" evidence="1">
    <location>
        <begin position="1050"/>
        <end position="1060"/>
    </location>
</feature>
<feature type="compositionally biased region" description="Basic residues" evidence="1">
    <location>
        <begin position="973"/>
        <end position="983"/>
    </location>
</feature>
<feature type="compositionally biased region" description="Basic and acidic residues" evidence="1">
    <location>
        <begin position="1007"/>
        <end position="1038"/>
    </location>
</feature>
<organism evidence="4 5">
    <name type="scientific">Sus scrofa</name>
    <name type="common">Pig</name>
    <dbReference type="NCBI Taxonomy" id="9823"/>
    <lineage>
        <taxon>Eukaryota</taxon>
        <taxon>Metazoa</taxon>
        <taxon>Chordata</taxon>
        <taxon>Craniata</taxon>
        <taxon>Vertebrata</taxon>
        <taxon>Euteleostomi</taxon>
        <taxon>Mammalia</taxon>
        <taxon>Eutheria</taxon>
        <taxon>Laurasiatheria</taxon>
        <taxon>Artiodactyla</taxon>
        <taxon>Suina</taxon>
        <taxon>Suidae</taxon>
        <taxon>Sus</taxon>
    </lineage>
</organism>
<feature type="region of interest" description="Disordered" evidence="1">
    <location>
        <begin position="965"/>
        <end position="1060"/>
    </location>
</feature>
<feature type="domain" description="DUF4537" evidence="3">
    <location>
        <begin position="806"/>
        <end position="932"/>
    </location>
</feature>
<dbReference type="AlphaFoldDB" id="A0A8D1WMP5"/>
<dbReference type="Gene3D" id="3.40.50.410">
    <property type="entry name" value="von Willebrand factor, type A domain"/>
    <property type="match status" value="1"/>
</dbReference>
<evidence type="ECO:0000313" key="5">
    <source>
        <dbReference type="Proteomes" id="UP000694723"/>
    </source>
</evidence>
<dbReference type="InterPro" id="IPR036465">
    <property type="entry name" value="vWFA_dom_sf"/>
</dbReference>
<dbReference type="Ensembl" id="ENSSSCT00060096429.1">
    <property type="protein sequence ID" value="ENSSSCP00060041732.1"/>
    <property type="gene ID" value="ENSSSCG00060070614.1"/>
</dbReference>
<accession>A0A8D1WMP5</accession>